<dbReference type="Proteomes" id="UP000688137">
    <property type="component" value="Unassembled WGS sequence"/>
</dbReference>
<protein>
    <recommendedName>
        <fullName evidence="1">Inositol polyphosphate-related phosphatase domain-containing protein</fullName>
    </recommendedName>
</protein>
<dbReference type="InterPro" id="IPR046985">
    <property type="entry name" value="IP5"/>
</dbReference>
<comment type="caution">
    <text evidence="2">The sequence shown here is derived from an EMBL/GenBank/DDBJ whole genome shotgun (WGS) entry which is preliminary data.</text>
</comment>
<proteinExistence type="predicted"/>
<accession>A0A8S1JZA1</accession>
<keyword evidence="3" id="KW-1185">Reference proteome</keyword>
<reference evidence="2" key="1">
    <citation type="submission" date="2021-01" db="EMBL/GenBank/DDBJ databases">
        <authorList>
            <consortium name="Genoscope - CEA"/>
            <person name="William W."/>
        </authorList>
    </citation>
    <scope>NUCLEOTIDE SEQUENCE</scope>
</reference>
<evidence type="ECO:0000313" key="3">
    <source>
        <dbReference type="Proteomes" id="UP000688137"/>
    </source>
</evidence>
<evidence type="ECO:0000259" key="1">
    <source>
        <dbReference type="SMART" id="SM00128"/>
    </source>
</evidence>
<dbReference type="AlphaFoldDB" id="A0A8S1JZA1"/>
<name>A0A8S1JZA1_PARPR</name>
<dbReference type="Pfam" id="PF22669">
    <property type="entry name" value="Exo_endo_phos2"/>
    <property type="match status" value="1"/>
</dbReference>
<gene>
    <name evidence="2" type="ORF">PPRIM_AZ9-3.1.T0120111</name>
</gene>
<evidence type="ECO:0000313" key="2">
    <source>
        <dbReference type="EMBL" id="CAD8047801.1"/>
    </source>
</evidence>
<dbReference type="GO" id="GO:0046856">
    <property type="term" value="P:phosphatidylinositol dephosphorylation"/>
    <property type="evidence" value="ECO:0007669"/>
    <property type="project" value="InterPro"/>
</dbReference>
<dbReference type="PANTHER" id="PTHR11200:SF297">
    <property type="entry name" value="INOSITOL POLYPHOSPHATE-RELATED PHOSPHATASE DOMAIN-CONTAINING PROTEIN"/>
    <property type="match status" value="1"/>
</dbReference>
<dbReference type="PANTHER" id="PTHR11200">
    <property type="entry name" value="INOSITOL 5-PHOSPHATASE"/>
    <property type="match status" value="1"/>
</dbReference>
<dbReference type="GO" id="GO:0004439">
    <property type="term" value="F:phosphatidylinositol-4,5-bisphosphate 5-phosphatase activity"/>
    <property type="evidence" value="ECO:0007669"/>
    <property type="project" value="TreeGrafter"/>
</dbReference>
<dbReference type="OMA" id="NSECQHI"/>
<sequence length="369" mass="43306">MNNKSINQQDHLPFPLFNQKFFNEYSQDSQLIGHLNQEMLHLNHKCSYKWMNQPKLEWTLDDDIKILVITWNMHGIIPGYSLKRLFNIQQVHHDLIVIGTQECSRSIAVSLLCESKGGWESKLKDELGKDYVKVQSTTLNAMHLIVFAHVLLVPKIKNGRPYTLSQGFMGIVGNKGGIAISLNINDKIFLFANSHLESGQNAETKRQTQFSKLETHFENQVFYNHKNVSYDYLIWTGDFNSRINQQITTQTIRHHSDFFMWLSNDQMYQSRNQSLNYQSFFNEGMIFFPPTYKMLEYQNQWAIDKDFRIPGWCDRILFKENKKSKTSSHTQDFQDNLPSQIKLQNYDANFDIFGSDHRPVFAQFTVSFQ</sequence>
<dbReference type="SMART" id="SM00128">
    <property type="entry name" value="IPPc"/>
    <property type="match status" value="1"/>
</dbReference>
<dbReference type="EMBL" id="CAJJDM010000009">
    <property type="protein sequence ID" value="CAD8047801.1"/>
    <property type="molecule type" value="Genomic_DNA"/>
</dbReference>
<feature type="domain" description="Inositol polyphosphate-related phosphatase" evidence="1">
    <location>
        <begin position="62"/>
        <end position="367"/>
    </location>
</feature>
<dbReference type="InterPro" id="IPR000300">
    <property type="entry name" value="IPPc"/>
</dbReference>
<organism evidence="2 3">
    <name type="scientific">Paramecium primaurelia</name>
    <dbReference type="NCBI Taxonomy" id="5886"/>
    <lineage>
        <taxon>Eukaryota</taxon>
        <taxon>Sar</taxon>
        <taxon>Alveolata</taxon>
        <taxon>Ciliophora</taxon>
        <taxon>Intramacronucleata</taxon>
        <taxon>Oligohymenophorea</taxon>
        <taxon>Peniculida</taxon>
        <taxon>Parameciidae</taxon>
        <taxon>Paramecium</taxon>
    </lineage>
</organism>